<sequence length="296" mass="33982">IYFVTSPTTPHEEVQANGDFTPLRPTEHHKHLFADVEVPRASHFDPAVQDKVSWLKDLSLLLASDTEYLDFMYRQRLRSLQATDELVDAVFKNFEENNLVENTYFAYTTDNGFHLGHHQPKAGKSLAYEDDMNLPLIIRRLGIAKNATRTNPGTHSHFPVTILDLTGIPRPSDLDATSPFDPDHTESFNLEYWQAPSRGMIEGVSTDMVTDKYQLKNLYNRTDSNFLNRLDALLSMLYNCKGEVCKFPRATLHKDGKVKSLKDALKPKYDAYYRSLPKFRFLKCKFYFDADNEGTS</sequence>
<name>A0ACC1JBB9_9FUNG</name>
<dbReference type="EMBL" id="JANBPW010001282">
    <property type="protein sequence ID" value="KAJ1945224.1"/>
    <property type="molecule type" value="Genomic_DNA"/>
</dbReference>
<feature type="non-terminal residue" evidence="1">
    <location>
        <position position="1"/>
    </location>
</feature>
<proteinExistence type="predicted"/>
<accession>A0ACC1JBB9</accession>
<comment type="caution">
    <text evidence="1">The sequence shown here is derived from an EMBL/GenBank/DDBJ whole genome shotgun (WGS) entry which is preliminary data.</text>
</comment>
<gene>
    <name evidence="1" type="ORF">FBU59_002373</name>
</gene>
<evidence type="ECO:0000313" key="2">
    <source>
        <dbReference type="Proteomes" id="UP001150603"/>
    </source>
</evidence>
<evidence type="ECO:0000313" key="1">
    <source>
        <dbReference type="EMBL" id="KAJ1945224.1"/>
    </source>
</evidence>
<keyword evidence="2" id="KW-1185">Reference proteome</keyword>
<protein>
    <submittedName>
        <fullName evidence="1">Uncharacterized protein</fullName>
    </submittedName>
</protein>
<reference evidence="1" key="1">
    <citation type="submission" date="2022-07" db="EMBL/GenBank/DDBJ databases">
        <title>Phylogenomic reconstructions and comparative analyses of Kickxellomycotina fungi.</title>
        <authorList>
            <person name="Reynolds N.K."/>
            <person name="Stajich J.E."/>
            <person name="Barry K."/>
            <person name="Grigoriev I.V."/>
            <person name="Crous P."/>
            <person name="Smith M.E."/>
        </authorList>
    </citation>
    <scope>NUCLEOTIDE SEQUENCE</scope>
    <source>
        <strain evidence="1">NRRL 5244</strain>
    </source>
</reference>
<organism evidence="1 2">
    <name type="scientific">Linderina macrospora</name>
    <dbReference type="NCBI Taxonomy" id="4868"/>
    <lineage>
        <taxon>Eukaryota</taxon>
        <taxon>Fungi</taxon>
        <taxon>Fungi incertae sedis</taxon>
        <taxon>Zoopagomycota</taxon>
        <taxon>Kickxellomycotina</taxon>
        <taxon>Kickxellomycetes</taxon>
        <taxon>Kickxellales</taxon>
        <taxon>Kickxellaceae</taxon>
        <taxon>Linderina</taxon>
    </lineage>
</organism>
<dbReference type="Proteomes" id="UP001150603">
    <property type="component" value="Unassembled WGS sequence"/>
</dbReference>